<dbReference type="OMA" id="MENTPSK"/>
<dbReference type="Proteomes" id="UP000006701">
    <property type="component" value="Unassembled WGS sequence"/>
</dbReference>
<dbReference type="Pfam" id="PF10384">
    <property type="entry name" value="Scm3"/>
    <property type="match status" value="1"/>
</dbReference>
<dbReference type="GeneID" id="4708765"/>
<protein>
    <recommendedName>
        <fullName evidence="2">Myb-like domain-containing protein</fullName>
    </recommendedName>
</protein>
<feature type="compositionally biased region" description="Polar residues" evidence="1">
    <location>
        <begin position="330"/>
        <end position="341"/>
    </location>
</feature>
<proteinExistence type="predicted"/>
<reference evidence="3 4" key="1">
    <citation type="journal article" date="2008" name="PLoS Genet.">
        <title>Genomic islands in the pathogenic filamentous fungus Aspergillus fumigatus.</title>
        <authorList>
            <person name="Fedorova N.D."/>
            <person name="Khaldi N."/>
            <person name="Joardar V.S."/>
            <person name="Maiti R."/>
            <person name="Amedeo P."/>
            <person name="Anderson M.J."/>
            <person name="Crabtree J."/>
            <person name="Silva J.C."/>
            <person name="Badger J.H."/>
            <person name="Albarraq A."/>
            <person name="Angiuoli S."/>
            <person name="Bussey H."/>
            <person name="Bowyer P."/>
            <person name="Cotty P.J."/>
            <person name="Dyer P.S."/>
            <person name="Egan A."/>
            <person name="Galens K."/>
            <person name="Fraser-Liggett C.M."/>
            <person name="Haas B.J."/>
            <person name="Inman J.M."/>
            <person name="Kent R."/>
            <person name="Lemieux S."/>
            <person name="Malavazi I."/>
            <person name="Orvis J."/>
            <person name="Roemer T."/>
            <person name="Ronning C.M."/>
            <person name="Sundaram J.P."/>
            <person name="Sutton G."/>
            <person name="Turner G."/>
            <person name="Venter J.C."/>
            <person name="White O.R."/>
            <person name="Whitty B.R."/>
            <person name="Youngman P."/>
            <person name="Wolfe K.H."/>
            <person name="Goldman G.H."/>
            <person name="Wortman J.R."/>
            <person name="Jiang B."/>
            <person name="Denning D.W."/>
            <person name="Nierman W.C."/>
        </authorList>
    </citation>
    <scope>NUCLEOTIDE SEQUENCE [LARGE SCALE GENOMIC DNA]</scope>
    <source>
        <strain evidence="4">ATCC 1007 / CBS 513.65 / DSM 816 / NCTC 3887 / NRRL 1</strain>
    </source>
</reference>
<feature type="compositionally biased region" description="Polar residues" evidence="1">
    <location>
        <begin position="211"/>
        <end position="223"/>
    </location>
</feature>
<dbReference type="VEuPathDB" id="FungiDB:ACLA_058620"/>
<dbReference type="KEGG" id="act:ACLA_058620"/>
<dbReference type="InterPro" id="IPR009072">
    <property type="entry name" value="Histone-fold"/>
</dbReference>
<feature type="compositionally biased region" description="Acidic residues" evidence="1">
    <location>
        <begin position="318"/>
        <end position="327"/>
    </location>
</feature>
<dbReference type="PANTHER" id="PTHR15992:SF5">
    <property type="entry name" value="HOLLIDAY JUNCTION RECOGNITION PROTEIN"/>
    <property type="match status" value="1"/>
</dbReference>
<dbReference type="RefSeq" id="XP_001276626.1">
    <property type="nucleotide sequence ID" value="XM_001276625.1"/>
</dbReference>
<evidence type="ECO:0000256" key="1">
    <source>
        <dbReference type="SAM" id="MobiDB-lite"/>
    </source>
</evidence>
<dbReference type="EMBL" id="DS026990">
    <property type="protein sequence ID" value="EAW15200.1"/>
    <property type="molecule type" value="Genomic_DNA"/>
</dbReference>
<dbReference type="InterPro" id="IPR018465">
    <property type="entry name" value="Scm3/HJURP"/>
</dbReference>
<keyword evidence="4" id="KW-1185">Reference proteome</keyword>
<dbReference type="eggNOG" id="ENOG502SCHT">
    <property type="taxonomic scope" value="Eukaryota"/>
</dbReference>
<sequence length="555" mass="61507">MERPQKRPRLAFASDGDTEPDDIDLQEARAHNDLRLKSIFEGIFEKYGKDFTEVGDEIDLQTGAIVVNNGHLRGMSSEDDTGDQHGWLFEEENEEDGNLLASAMNYRISDITMEGSTHDSGTAFGGDNPQDGAQAVMIPSPAFGFDRSCEELQPHGADGADSDRDDDDDKSSVDSLLDTALCVQTESDAVPGNWVPANKIEAIPGKPKATAETSIQSQLQHGSTRAEPVESIWRVPEIRGMFSTPSINKLRQKIPLTAVRSASPLGAGSLWALPGTSRRNTDGKKGRSAKKLGTDQRKHEAHHSSPVLQDWSFAETPDGNESDDPLQEDYQPSPTPRSTINIRGKSKAQATTPSRTKDKSNHPEPPPSQQNPSRQLPPDPPHEVTEAKRPENRVSQAQPEIVIITADQDDPSIETRANAETEPKASPVTVQTPSQTRSKRTIMTPDEAKLIVRMRQIDGKKWKEILHYFPQKKEINLIQWNHTHWNERQANPPPLSRPWSKPELNKLRALKDQQGLGWSEIRAAFPGRSLQEVEFQLLCLWAESGKDIKAESNGP</sequence>
<feature type="region of interest" description="Disordered" evidence="1">
    <location>
        <begin position="206"/>
        <end position="227"/>
    </location>
</feature>
<feature type="region of interest" description="Disordered" evidence="1">
    <location>
        <begin position="1"/>
        <end position="23"/>
    </location>
</feature>
<dbReference type="Gene3D" id="1.10.20.10">
    <property type="entry name" value="Histone, subunit A"/>
    <property type="match status" value="1"/>
</dbReference>
<name>A1C460_ASPCL</name>
<dbReference type="GO" id="GO:0005634">
    <property type="term" value="C:nucleus"/>
    <property type="evidence" value="ECO:0007669"/>
    <property type="project" value="InterPro"/>
</dbReference>
<organism evidence="3 4">
    <name type="scientific">Aspergillus clavatus (strain ATCC 1007 / CBS 513.65 / DSM 816 / NCTC 3887 / NRRL 1 / QM 1276 / 107)</name>
    <dbReference type="NCBI Taxonomy" id="344612"/>
    <lineage>
        <taxon>Eukaryota</taxon>
        <taxon>Fungi</taxon>
        <taxon>Dikarya</taxon>
        <taxon>Ascomycota</taxon>
        <taxon>Pezizomycotina</taxon>
        <taxon>Eurotiomycetes</taxon>
        <taxon>Eurotiomycetidae</taxon>
        <taxon>Eurotiales</taxon>
        <taxon>Aspergillaceae</taxon>
        <taxon>Aspergillus</taxon>
        <taxon>Aspergillus subgen. Fumigati</taxon>
    </lineage>
</organism>
<dbReference type="HOGENOM" id="CLU_030810_0_0_1"/>
<dbReference type="OrthoDB" id="2420608at2759"/>
<feature type="compositionally biased region" description="Basic and acidic residues" evidence="1">
    <location>
        <begin position="380"/>
        <end position="392"/>
    </location>
</feature>
<feature type="domain" description="Myb-like" evidence="2">
    <location>
        <begin position="495"/>
        <end position="543"/>
    </location>
</feature>
<feature type="domain" description="Myb-like" evidence="2">
    <location>
        <begin position="439"/>
        <end position="487"/>
    </location>
</feature>
<feature type="compositionally biased region" description="Pro residues" evidence="1">
    <location>
        <begin position="363"/>
        <end position="379"/>
    </location>
</feature>
<dbReference type="PANTHER" id="PTHR15992">
    <property type="entry name" value="HOLLIDAY JUNCTION RECOGNITION PROTEIN"/>
    <property type="match status" value="1"/>
</dbReference>
<evidence type="ECO:0000313" key="4">
    <source>
        <dbReference type="Proteomes" id="UP000006701"/>
    </source>
</evidence>
<dbReference type="AlphaFoldDB" id="A1C460"/>
<evidence type="ECO:0000259" key="2">
    <source>
        <dbReference type="SMART" id="SM00717"/>
    </source>
</evidence>
<evidence type="ECO:0000313" key="3">
    <source>
        <dbReference type="EMBL" id="EAW15200.1"/>
    </source>
</evidence>
<feature type="region of interest" description="Disordered" evidence="1">
    <location>
        <begin position="266"/>
        <end position="439"/>
    </location>
</feature>
<dbReference type="InterPro" id="IPR001005">
    <property type="entry name" value="SANT/Myb"/>
</dbReference>
<feature type="region of interest" description="Disordered" evidence="1">
    <location>
        <begin position="145"/>
        <end position="173"/>
    </location>
</feature>
<dbReference type="GO" id="GO:0046982">
    <property type="term" value="F:protein heterodimerization activity"/>
    <property type="evidence" value="ECO:0007669"/>
    <property type="project" value="InterPro"/>
</dbReference>
<gene>
    <name evidence="3" type="ORF">ACLA_058620</name>
</gene>
<dbReference type="GO" id="GO:0042393">
    <property type="term" value="F:histone binding"/>
    <property type="evidence" value="ECO:0007669"/>
    <property type="project" value="InterPro"/>
</dbReference>
<dbReference type="SMART" id="SM00717">
    <property type="entry name" value="SANT"/>
    <property type="match status" value="2"/>
</dbReference>
<accession>A1C460</accession>